<name>A0ABQ5A9P6_9ASTR</name>
<evidence type="ECO:0000313" key="3">
    <source>
        <dbReference type="Proteomes" id="UP001151760"/>
    </source>
</evidence>
<feature type="transmembrane region" description="Helical" evidence="1">
    <location>
        <begin position="12"/>
        <end position="31"/>
    </location>
</feature>
<dbReference type="Proteomes" id="UP001151760">
    <property type="component" value="Unassembled WGS sequence"/>
</dbReference>
<keyword evidence="1" id="KW-0472">Membrane</keyword>
<accession>A0ABQ5A9P6</accession>
<reference evidence="2" key="1">
    <citation type="journal article" date="2022" name="Int. J. Mol. Sci.">
        <title>Draft Genome of Tanacetum Coccineum: Genomic Comparison of Closely Related Tanacetum-Family Plants.</title>
        <authorList>
            <person name="Yamashiro T."/>
            <person name="Shiraishi A."/>
            <person name="Nakayama K."/>
            <person name="Satake H."/>
        </authorList>
    </citation>
    <scope>NUCLEOTIDE SEQUENCE</scope>
</reference>
<comment type="caution">
    <text evidence="2">The sequence shown here is derived from an EMBL/GenBank/DDBJ whole genome shotgun (WGS) entry which is preliminary data.</text>
</comment>
<keyword evidence="3" id="KW-1185">Reference proteome</keyword>
<gene>
    <name evidence="2" type="ORF">Tco_0804821</name>
</gene>
<keyword evidence="1" id="KW-0812">Transmembrane</keyword>
<reference evidence="2" key="2">
    <citation type="submission" date="2022-01" db="EMBL/GenBank/DDBJ databases">
        <authorList>
            <person name="Yamashiro T."/>
            <person name="Shiraishi A."/>
            <person name="Satake H."/>
            <person name="Nakayama K."/>
        </authorList>
    </citation>
    <scope>NUCLEOTIDE SEQUENCE</scope>
</reference>
<protein>
    <submittedName>
        <fullName evidence="2">Uncharacterized protein</fullName>
    </submittedName>
</protein>
<evidence type="ECO:0000313" key="2">
    <source>
        <dbReference type="EMBL" id="GJS97853.1"/>
    </source>
</evidence>
<organism evidence="2 3">
    <name type="scientific">Tanacetum coccineum</name>
    <dbReference type="NCBI Taxonomy" id="301880"/>
    <lineage>
        <taxon>Eukaryota</taxon>
        <taxon>Viridiplantae</taxon>
        <taxon>Streptophyta</taxon>
        <taxon>Embryophyta</taxon>
        <taxon>Tracheophyta</taxon>
        <taxon>Spermatophyta</taxon>
        <taxon>Magnoliopsida</taxon>
        <taxon>eudicotyledons</taxon>
        <taxon>Gunneridae</taxon>
        <taxon>Pentapetalae</taxon>
        <taxon>asterids</taxon>
        <taxon>campanulids</taxon>
        <taxon>Asterales</taxon>
        <taxon>Asteraceae</taxon>
        <taxon>Asteroideae</taxon>
        <taxon>Anthemideae</taxon>
        <taxon>Anthemidinae</taxon>
        <taxon>Tanacetum</taxon>
    </lineage>
</organism>
<dbReference type="EMBL" id="BQNB010011996">
    <property type="protein sequence ID" value="GJS97853.1"/>
    <property type="molecule type" value="Genomic_DNA"/>
</dbReference>
<proteinExistence type="predicted"/>
<keyword evidence="1" id="KW-1133">Transmembrane helix</keyword>
<evidence type="ECO:0000256" key="1">
    <source>
        <dbReference type="SAM" id="Phobius"/>
    </source>
</evidence>
<sequence length="634" mass="71232">MEVLVRCWSDGDVVVSMVMNVVVLILCYVSYTKAACFRDELDIVVEEEDGGWICFLGGNNSLGTKKYRGSNSSDGGNTGDEVNIADMDYCRKDSRIEWWKAMEGARVMTRGFGDLVAKMGNKVVMEMLVRCWSDGCFLDSQHLVPVNLVAIQTVNSDEAITSEAWRHKGGHEAEICLFPSFLLQIEPKSRVFFQGIPKGNTRTFTPGASGSNSGKQRIVTCYNYKGEVHMSKKCTKLRRKRDDSWFKEKVLLVQAQASRKNLHEEELAFLADPRIQEAQATQTVITHNAAYQADDLDAYDSNCDELNTAKVALMANLSHYGSNTLAEVHNHDNVDNNMINQAVQVMPSSEQSNVVNHSETKITSDSNIIPYSQYVIESQQAAVQNSNSSTQQDALILSVIEQLKTQVANCTKINLENKSVNDTLTAELERYKEQVKVLNEGQNVNLKNNDNVSDSCAQSIEIDLLKQTLLEHLKENESLMQTVTLLKNDFKKEESRNIDREIALEKRIKQLDNIVTPPKCDTQRNTTIGVLLHNTCTRVYLRLYYHYTPFRGKKSSSRPSVDIFKASYIQCRRSLLHFSLSTSGLTISASTHLRNLYISKKIPSQCRYQVYTLDSSNLSLLSSTPTILGLDVSS</sequence>